<dbReference type="InterPro" id="IPR004791">
    <property type="entry name" value="UvrC"/>
</dbReference>
<name>A0A521AMN3_9BACL</name>
<dbReference type="SUPFAM" id="SSF46600">
    <property type="entry name" value="C-terminal UvrC-binding domain of UvrB"/>
    <property type="match status" value="1"/>
</dbReference>
<feature type="domain" description="GIY-YIG" evidence="9">
    <location>
        <begin position="14"/>
        <end position="91"/>
    </location>
</feature>
<dbReference type="PROSITE" id="PS50151">
    <property type="entry name" value="UVR"/>
    <property type="match status" value="1"/>
</dbReference>
<dbReference type="HAMAP" id="MF_00203">
    <property type="entry name" value="UvrC"/>
    <property type="match status" value="1"/>
</dbReference>
<dbReference type="Gene3D" id="1.10.150.20">
    <property type="entry name" value="5' to 3' exonuclease, C-terminal subdomain"/>
    <property type="match status" value="1"/>
</dbReference>
<feature type="domain" description="UVR" evidence="8">
    <location>
        <begin position="196"/>
        <end position="231"/>
    </location>
</feature>
<dbReference type="SMART" id="SM00465">
    <property type="entry name" value="GIYc"/>
    <property type="match status" value="1"/>
</dbReference>
<evidence type="ECO:0000259" key="8">
    <source>
        <dbReference type="PROSITE" id="PS50151"/>
    </source>
</evidence>
<keyword evidence="6 7" id="KW-0742">SOS response</keyword>
<evidence type="ECO:0000256" key="4">
    <source>
        <dbReference type="ARBA" id="ARBA00022881"/>
    </source>
</evidence>
<dbReference type="GO" id="GO:0006289">
    <property type="term" value="P:nucleotide-excision repair"/>
    <property type="evidence" value="ECO:0007669"/>
    <property type="project" value="UniProtKB-UniRule"/>
</dbReference>
<dbReference type="PROSITE" id="PS50165">
    <property type="entry name" value="UVRC"/>
    <property type="match status" value="1"/>
</dbReference>
<dbReference type="SUPFAM" id="SSF82771">
    <property type="entry name" value="GIY-YIG endonuclease"/>
    <property type="match status" value="1"/>
</dbReference>
<evidence type="ECO:0000256" key="1">
    <source>
        <dbReference type="ARBA" id="ARBA00022490"/>
    </source>
</evidence>
<evidence type="ECO:0000313" key="11">
    <source>
        <dbReference type="EMBL" id="SMO35910.1"/>
    </source>
</evidence>
<keyword evidence="5 7" id="KW-0234">DNA repair</keyword>
<dbReference type="NCBIfam" id="TIGR00194">
    <property type="entry name" value="uvrC"/>
    <property type="match status" value="1"/>
</dbReference>
<evidence type="ECO:0000259" key="10">
    <source>
        <dbReference type="PROSITE" id="PS50165"/>
    </source>
</evidence>
<dbReference type="GO" id="GO:0009380">
    <property type="term" value="C:excinuclease repair complex"/>
    <property type="evidence" value="ECO:0007669"/>
    <property type="project" value="InterPro"/>
</dbReference>
<dbReference type="InterPro" id="IPR038476">
    <property type="entry name" value="UvrC_RNase_H_dom_sf"/>
</dbReference>
<dbReference type="InterPro" id="IPR036876">
    <property type="entry name" value="UVR_dom_sf"/>
</dbReference>
<dbReference type="CDD" id="cd10434">
    <property type="entry name" value="GIY-YIG_UvrC_Cho"/>
    <property type="match status" value="1"/>
</dbReference>
<dbReference type="Pfam" id="PF12826">
    <property type="entry name" value="HHH_2"/>
    <property type="match status" value="1"/>
</dbReference>
<organism evidence="11 12">
    <name type="scientific">Melghirimyces algeriensis</name>
    <dbReference type="NCBI Taxonomy" id="910412"/>
    <lineage>
        <taxon>Bacteria</taxon>
        <taxon>Bacillati</taxon>
        <taxon>Bacillota</taxon>
        <taxon>Bacilli</taxon>
        <taxon>Bacillales</taxon>
        <taxon>Thermoactinomycetaceae</taxon>
        <taxon>Melghirimyces</taxon>
    </lineage>
</organism>
<evidence type="ECO:0000313" key="12">
    <source>
        <dbReference type="Proteomes" id="UP000315636"/>
    </source>
</evidence>
<evidence type="ECO:0000256" key="2">
    <source>
        <dbReference type="ARBA" id="ARBA00022763"/>
    </source>
</evidence>
<dbReference type="Pfam" id="PF22920">
    <property type="entry name" value="UvrC_RNaseH"/>
    <property type="match status" value="1"/>
</dbReference>
<dbReference type="Pfam" id="PF01541">
    <property type="entry name" value="GIY-YIG"/>
    <property type="match status" value="1"/>
</dbReference>
<dbReference type="Gene3D" id="3.30.420.340">
    <property type="entry name" value="UvrC, RNAse H endonuclease domain"/>
    <property type="match status" value="1"/>
</dbReference>
<evidence type="ECO:0000256" key="5">
    <source>
        <dbReference type="ARBA" id="ARBA00023204"/>
    </source>
</evidence>
<keyword evidence="4 7" id="KW-0267">Excision nuclease</keyword>
<dbReference type="InterPro" id="IPR010994">
    <property type="entry name" value="RuvA_2-like"/>
</dbReference>
<dbReference type="GO" id="GO:0009381">
    <property type="term" value="F:excinuclease ABC activity"/>
    <property type="evidence" value="ECO:0007669"/>
    <property type="project" value="UniProtKB-UniRule"/>
</dbReference>
<dbReference type="FunFam" id="3.30.420.340:FF:000002">
    <property type="entry name" value="UvrABC system protein C"/>
    <property type="match status" value="1"/>
</dbReference>
<dbReference type="GO" id="GO:0005737">
    <property type="term" value="C:cytoplasm"/>
    <property type="evidence" value="ECO:0007669"/>
    <property type="project" value="UniProtKB-SubCell"/>
</dbReference>
<dbReference type="InterPro" id="IPR001943">
    <property type="entry name" value="UVR_dom"/>
</dbReference>
<evidence type="ECO:0000259" key="9">
    <source>
        <dbReference type="PROSITE" id="PS50164"/>
    </source>
</evidence>
<keyword evidence="12" id="KW-1185">Reference proteome</keyword>
<dbReference type="GO" id="GO:0009432">
    <property type="term" value="P:SOS response"/>
    <property type="evidence" value="ECO:0007669"/>
    <property type="project" value="UniProtKB-UniRule"/>
</dbReference>
<dbReference type="InterPro" id="IPR035901">
    <property type="entry name" value="GIY-YIG_endonuc_sf"/>
</dbReference>
<dbReference type="InterPro" id="IPR001162">
    <property type="entry name" value="UvrC_RNase_H_dom"/>
</dbReference>
<dbReference type="Proteomes" id="UP000315636">
    <property type="component" value="Unassembled WGS sequence"/>
</dbReference>
<dbReference type="Pfam" id="PF08459">
    <property type="entry name" value="UvrC_RNaseH_dom"/>
    <property type="match status" value="1"/>
</dbReference>
<dbReference type="RefSeq" id="WP_142503927.1">
    <property type="nucleotide sequence ID" value="NZ_FXTI01000001.1"/>
</dbReference>
<comment type="function">
    <text evidence="7">The UvrABC repair system catalyzes the recognition and processing of DNA lesions. UvrC both incises the 5' and 3' sides of the lesion. The N-terminal half is responsible for the 3' incision and the C-terminal half is responsible for the 5' incision.</text>
</comment>
<evidence type="ECO:0000256" key="7">
    <source>
        <dbReference type="HAMAP-Rule" id="MF_00203"/>
    </source>
</evidence>
<dbReference type="InterPro" id="IPR041663">
    <property type="entry name" value="DisA/LigA_HHH"/>
</dbReference>
<dbReference type="Gene3D" id="3.40.1440.10">
    <property type="entry name" value="GIY-YIG endonuclease"/>
    <property type="match status" value="1"/>
</dbReference>
<dbReference type="SUPFAM" id="SSF47781">
    <property type="entry name" value="RuvA domain 2-like"/>
    <property type="match status" value="1"/>
</dbReference>
<dbReference type="Gene3D" id="4.10.860.10">
    <property type="entry name" value="UVR domain"/>
    <property type="match status" value="1"/>
</dbReference>
<reference evidence="11 12" key="1">
    <citation type="submission" date="2017-05" db="EMBL/GenBank/DDBJ databases">
        <authorList>
            <person name="Varghese N."/>
            <person name="Submissions S."/>
        </authorList>
    </citation>
    <scope>NUCLEOTIDE SEQUENCE [LARGE SCALE GENOMIC DNA]</scope>
    <source>
        <strain evidence="11 12">DSM 45474</strain>
    </source>
</reference>
<comment type="subunit">
    <text evidence="7">Interacts with UvrB in an incision complex.</text>
</comment>
<proteinExistence type="inferred from homology"/>
<evidence type="ECO:0000256" key="6">
    <source>
        <dbReference type="ARBA" id="ARBA00023236"/>
    </source>
</evidence>
<dbReference type="InterPro" id="IPR000305">
    <property type="entry name" value="GIY-YIG_endonuc"/>
</dbReference>
<dbReference type="EMBL" id="FXTI01000001">
    <property type="protein sequence ID" value="SMO35910.1"/>
    <property type="molecule type" value="Genomic_DNA"/>
</dbReference>
<feature type="domain" description="UvrC family homology region profile" evidence="10">
    <location>
        <begin position="247"/>
        <end position="466"/>
    </location>
</feature>
<dbReference type="InterPro" id="IPR047296">
    <property type="entry name" value="GIY-YIG_UvrC_Cho"/>
</dbReference>
<comment type="similarity">
    <text evidence="7">Belongs to the UvrC family.</text>
</comment>
<dbReference type="AlphaFoldDB" id="A0A521AMN3"/>
<dbReference type="FunFam" id="3.40.1440.10:FF:000001">
    <property type="entry name" value="UvrABC system protein C"/>
    <property type="match status" value="1"/>
</dbReference>
<comment type="subcellular location">
    <subcellularLocation>
        <location evidence="7">Cytoplasm</location>
    </subcellularLocation>
</comment>
<gene>
    <name evidence="7" type="primary">uvrC</name>
    <name evidence="11" type="ORF">SAMN06264849_101225</name>
</gene>
<protein>
    <recommendedName>
        <fullName evidence="7">UvrABC system protein C</fullName>
        <shortName evidence="7">Protein UvrC</shortName>
    </recommendedName>
    <alternativeName>
        <fullName evidence="7">Excinuclease ABC subunit C</fullName>
    </alternativeName>
</protein>
<keyword evidence="3 7" id="KW-0228">DNA excision</keyword>
<evidence type="ECO:0000256" key="3">
    <source>
        <dbReference type="ARBA" id="ARBA00022769"/>
    </source>
</evidence>
<dbReference type="PROSITE" id="PS50164">
    <property type="entry name" value="GIY_YIG"/>
    <property type="match status" value="1"/>
</dbReference>
<keyword evidence="1 7" id="KW-0963">Cytoplasm</keyword>
<sequence>MKKKLHDKLSLLPDLPGCYLMKNASAEIIYVGKAKSLKNRVRSYFTGSHDGKTQLMISQIEDVEYIVTQSATEALILEANLIKRHRPHYNVLMKDDKSYPYIRLTKETHPRLEVTRKVKKDGSRYFGPYPNAQAAQQTKKLLDKLYPLRKCRTLPKRVCLYYHLGQCLAPCEFDVDPTQYEEMTRNIVRFLGGGYKDVQRELEQKMGQASEALNFERAKELRDLIRHIESVMVRQNIILNDHADRDVFGYAADKGMMCVQVFFVRQGKLIERDVAIFPYYGEAQEDFLSYVTQFYHEQPALPKEINLPEETEAELLDDWLTKVHVHIPKRGMKKRLVEMAQENARIALAERFQLLERDQGRTVEAARRLGESLGIGYPKRIEAFDNSNIQGTDPVSAMVVFIDGKPDKKEYRKYKIRTVQGPDDYETMREVIRRRYTRILKEDLPLPELVVVDGGGGQMSAAVDVLENELGLFIPVAGLVKDERHKTARLLFGQPPEKVDMAQGSKEFYLLQRIQEEVHRFAVAFHRQTRGKAMVRSVLDEIPGVGKKRKQLLYQHFGSLERMKKASVEEYRKAGIGDRLAREIRKYLRDEKTEKDASEKSD</sequence>
<accession>A0A521AMN3</accession>
<keyword evidence="2 7" id="KW-0227">DNA damage</keyword>
<dbReference type="Pfam" id="PF02151">
    <property type="entry name" value="UVR"/>
    <property type="match status" value="1"/>
</dbReference>
<dbReference type="PANTHER" id="PTHR30562">
    <property type="entry name" value="UVRC/OXIDOREDUCTASE"/>
    <property type="match status" value="1"/>
</dbReference>
<dbReference type="InterPro" id="IPR050066">
    <property type="entry name" value="UvrABC_protein_C"/>
</dbReference>
<dbReference type="OrthoDB" id="9804933at2"/>
<dbReference type="GO" id="GO:0003677">
    <property type="term" value="F:DNA binding"/>
    <property type="evidence" value="ECO:0007669"/>
    <property type="project" value="UniProtKB-UniRule"/>
</dbReference>
<dbReference type="PANTHER" id="PTHR30562:SF1">
    <property type="entry name" value="UVRABC SYSTEM PROTEIN C"/>
    <property type="match status" value="1"/>
</dbReference>